<dbReference type="CDD" id="cd02987">
    <property type="entry name" value="Phd_like_Phd"/>
    <property type="match status" value="1"/>
</dbReference>
<dbReference type="InterPro" id="IPR024253">
    <property type="entry name" value="Phosducin_thioredoxin-like_dom"/>
</dbReference>
<organism evidence="4 5">
    <name type="scientific">Ectocarpus siliculosus</name>
    <name type="common">Brown alga</name>
    <name type="synonym">Conferva siliculosa</name>
    <dbReference type="NCBI Taxonomy" id="2880"/>
    <lineage>
        <taxon>Eukaryota</taxon>
        <taxon>Sar</taxon>
        <taxon>Stramenopiles</taxon>
        <taxon>Ochrophyta</taxon>
        <taxon>PX clade</taxon>
        <taxon>Phaeophyceae</taxon>
        <taxon>Ectocarpales</taxon>
        <taxon>Ectocarpaceae</taxon>
        <taxon>Ectocarpus</taxon>
    </lineage>
</organism>
<keyword evidence="5" id="KW-1185">Reference proteome</keyword>
<dbReference type="EMBL" id="FN649736">
    <property type="protein sequence ID" value="CBN80240.1"/>
    <property type="molecule type" value="Genomic_DNA"/>
</dbReference>
<dbReference type="Gene3D" id="3.40.30.10">
    <property type="entry name" value="Glutaredoxin"/>
    <property type="match status" value="2"/>
</dbReference>
<dbReference type="SUPFAM" id="SSF52833">
    <property type="entry name" value="Thioredoxin-like"/>
    <property type="match status" value="2"/>
</dbReference>
<feature type="compositionally biased region" description="Low complexity" evidence="2">
    <location>
        <begin position="125"/>
        <end position="136"/>
    </location>
</feature>
<dbReference type="PANTHER" id="PTHR46052:SF1">
    <property type="entry name" value="PHOSDUCIN-LIKE PROTEIN"/>
    <property type="match status" value="1"/>
</dbReference>
<dbReference type="AlphaFoldDB" id="D8LEJ7"/>
<feature type="compositionally biased region" description="Acidic residues" evidence="2">
    <location>
        <begin position="368"/>
        <end position="379"/>
    </location>
</feature>
<dbReference type="eggNOG" id="KOG3171">
    <property type="taxonomic scope" value="Eukaryota"/>
</dbReference>
<gene>
    <name evidence="4" type="ORF">Esi_0131_0078</name>
</gene>
<feature type="compositionally biased region" description="Acidic residues" evidence="2">
    <location>
        <begin position="139"/>
        <end position="148"/>
    </location>
</feature>
<dbReference type="EMBL" id="FN647946">
    <property type="protein sequence ID" value="CBN80240.1"/>
    <property type="molecule type" value="Genomic_DNA"/>
</dbReference>
<feature type="domain" description="Phosducin" evidence="3">
    <location>
        <begin position="261"/>
        <end position="329"/>
    </location>
</feature>
<sequence length="379" mass="41616">MGDLEDKILKKNIPGKYTWWEKDSDEEGETARADWVDREASDPEREMTEMEKQKKWVDNDCPEPIRRTIMARQEKERARTGVKGVLADFDAWKLSADAEDLIAKEYRAAMLKRMTEGHTVPGSLAATTTTTATTGDGSDGSDDDDDDGGFLGSYRRRRLEQLKATAGRPQFGQIVEAERSTFVSAVDTEDPRTSVVVHLYEPYIDACRRMNRFLEVCVLCRFVRGGGGGLKVGESTLSLMAAATLFATCCLASRYLEIYKVLATKQPTVKFLRLRSSAAEGGDYDPVALPTLLLYRAGEVVGCMTRVTDDIGENFTQEDVEWLLQEHDVFEALQNPQVSGAGAGGAGEGVAGGVHGMSTGRRRREDGLADSDDDAGNDS</sequence>
<name>D8LEJ7_ECTSI</name>
<dbReference type="InterPro" id="IPR051499">
    <property type="entry name" value="Phosducin-like_reg"/>
</dbReference>
<dbReference type="STRING" id="2880.D8LEJ7"/>
<accession>D8LEJ7</accession>
<dbReference type="Proteomes" id="UP000002630">
    <property type="component" value="Linkage Group LG11"/>
</dbReference>
<comment type="similarity">
    <text evidence="1">Belongs to the phosducin family.</text>
</comment>
<dbReference type="InterPro" id="IPR036249">
    <property type="entry name" value="Thioredoxin-like_sf"/>
</dbReference>
<feature type="compositionally biased region" description="Basic and acidic residues" evidence="2">
    <location>
        <begin position="29"/>
        <end position="59"/>
    </location>
</feature>
<feature type="compositionally biased region" description="Gly residues" evidence="2">
    <location>
        <begin position="341"/>
        <end position="355"/>
    </location>
</feature>
<dbReference type="InterPro" id="IPR001200">
    <property type="entry name" value="Phosducin"/>
</dbReference>
<dbReference type="PANTHER" id="PTHR46052">
    <property type="entry name" value="PHOSDUCIN-LIKE PROTEIN"/>
    <property type="match status" value="1"/>
</dbReference>
<feature type="domain" description="Phosducin" evidence="3">
    <location>
        <begin position="74"/>
        <end position="217"/>
    </location>
</feature>
<feature type="region of interest" description="Disordered" evidence="2">
    <location>
        <begin position="23"/>
        <end position="59"/>
    </location>
</feature>
<dbReference type="GO" id="GO:0008277">
    <property type="term" value="P:regulation of G protein-coupled receptor signaling pathway"/>
    <property type="evidence" value="ECO:0007669"/>
    <property type="project" value="InterPro"/>
</dbReference>
<feature type="region of interest" description="Disordered" evidence="2">
    <location>
        <begin position="121"/>
        <end position="150"/>
    </location>
</feature>
<evidence type="ECO:0000259" key="3">
    <source>
        <dbReference type="Pfam" id="PF02114"/>
    </source>
</evidence>
<dbReference type="InParanoid" id="D8LEJ7"/>
<dbReference type="OrthoDB" id="70588at2759"/>
<evidence type="ECO:0000313" key="4">
    <source>
        <dbReference type="EMBL" id="CBN80240.1"/>
    </source>
</evidence>
<reference evidence="4 5" key="1">
    <citation type="journal article" date="2010" name="Nature">
        <title>The Ectocarpus genome and the independent evolution of multicellularity in brown algae.</title>
        <authorList>
            <person name="Cock J.M."/>
            <person name="Sterck L."/>
            <person name="Rouze P."/>
            <person name="Scornet D."/>
            <person name="Allen A.E."/>
            <person name="Amoutzias G."/>
            <person name="Anthouard V."/>
            <person name="Artiguenave F."/>
            <person name="Aury J.M."/>
            <person name="Badger J.H."/>
            <person name="Beszteri B."/>
            <person name="Billiau K."/>
            <person name="Bonnet E."/>
            <person name="Bothwell J.H."/>
            <person name="Bowler C."/>
            <person name="Boyen C."/>
            <person name="Brownlee C."/>
            <person name="Carrano C.J."/>
            <person name="Charrier B."/>
            <person name="Cho G.Y."/>
            <person name="Coelho S.M."/>
            <person name="Collen J."/>
            <person name="Corre E."/>
            <person name="Da Silva C."/>
            <person name="Delage L."/>
            <person name="Delaroque N."/>
            <person name="Dittami S.M."/>
            <person name="Doulbeau S."/>
            <person name="Elias M."/>
            <person name="Farnham G."/>
            <person name="Gachon C.M."/>
            <person name="Gschloessl B."/>
            <person name="Heesch S."/>
            <person name="Jabbari K."/>
            <person name="Jubin C."/>
            <person name="Kawai H."/>
            <person name="Kimura K."/>
            <person name="Kloareg B."/>
            <person name="Kupper F.C."/>
            <person name="Lang D."/>
            <person name="Le Bail A."/>
            <person name="Leblanc C."/>
            <person name="Lerouge P."/>
            <person name="Lohr M."/>
            <person name="Lopez P.J."/>
            <person name="Martens C."/>
            <person name="Maumus F."/>
            <person name="Michel G."/>
            <person name="Miranda-Saavedra D."/>
            <person name="Morales J."/>
            <person name="Moreau H."/>
            <person name="Motomura T."/>
            <person name="Nagasato C."/>
            <person name="Napoli C.A."/>
            <person name="Nelson D.R."/>
            <person name="Nyvall-Collen P."/>
            <person name="Peters A.F."/>
            <person name="Pommier C."/>
            <person name="Potin P."/>
            <person name="Poulain J."/>
            <person name="Quesneville H."/>
            <person name="Read B."/>
            <person name="Rensing S.A."/>
            <person name="Ritter A."/>
            <person name="Rousvoal S."/>
            <person name="Samanta M."/>
            <person name="Samson G."/>
            <person name="Schroeder D.C."/>
            <person name="Segurens B."/>
            <person name="Strittmatter M."/>
            <person name="Tonon T."/>
            <person name="Tregear J.W."/>
            <person name="Valentin K."/>
            <person name="von Dassow P."/>
            <person name="Yamagishi T."/>
            <person name="Van de Peer Y."/>
            <person name="Wincker P."/>
        </authorList>
    </citation>
    <scope>NUCLEOTIDE SEQUENCE [LARGE SCALE GENOMIC DNA]</scope>
    <source>
        <strain evidence="5">Ec32 / CCAP1310/4</strain>
    </source>
</reference>
<proteinExistence type="inferred from homology"/>
<dbReference type="OMA" id="DTEDPRT"/>
<feature type="region of interest" description="Disordered" evidence="2">
    <location>
        <begin position="338"/>
        <end position="379"/>
    </location>
</feature>
<evidence type="ECO:0000256" key="1">
    <source>
        <dbReference type="ARBA" id="ARBA00009686"/>
    </source>
</evidence>
<evidence type="ECO:0000313" key="5">
    <source>
        <dbReference type="Proteomes" id="UP000002630"/>
    </source>
</evidence>
<dbReference type="Pfam" id="PF02114">
    <property type="entry name" value="Phosducin"/>
    <property type="match status" value="2"/>
</dbReference>
<evidence type="ECO:0000256" key="2">
    <source>
        <dbReference type="SAM" id="MobiDB-lite"/>
    </source>
</evidence>
<protein>
    <submittedName>
        <fullName evidence="4">Similar to phosducin</fullName>
    </submittedName>
</protein>